<gene>
    <name evidence="1" type="ORF">GGR22_002346</name>
</gene>
<evidence type="ECO:0000313" key="2">
    <source>
        <dbReference type="Proteomes" id="UP000555003"/>
    </source>
</evidence>
<evidence type="ECO:0000313" key="1">
    <source>
        <dbReference type="EMBL" id="MBA9074179.1"/>
    </source>
</evidence>
<proteinExistence type="predicted"/>
<accession>A0ABR6DRV4</accession>
<organism evidence="1 2">
    <name type="scientific">Flavobacterium gossypii</name>
    <dbReference type="NCBI Taxonomy" id="1646119"/>
    <lineage>
        <taxon>Bacteria</taxon>
        <taxon>Pseudomonadati</taxon>
        <taxon>Bacteroidota</taxon>
        <taxon>Flavobacteriia</taxon>
        <taxon>Flavobacteriales</taxon>
        <taxon>Flavobacteriaceae</taxon>
        <taxon>Flavobacterium</taxon>
    </lineage>
</organism>
<dbReference type="EMBL" id="JACJIS010000002">
    <property type="protein sequence ID" value="MBA9074179.1"/>
    <property type="molecule type" value="Genomic_DNA"/>
</dbReference>
<keyword evidence="2" id="KW-1185">Reference proteome</keyword>
<sequence length="57" mass="6747">MGAFLFGQQNRIMATYHETCFSIFLKYLDLYLTRPCSLPKYTLLYLMDNLDLYLGIL</sequence>
<reference evidence="1 2" key="1">
    <citation type="submission" date="2020-08" db="EMBL/GenBank/DDBJ databases">
        <title>Genomic Encyclopedia of Type Strains, Phase IV (KMG-IV): sequencing the most valuable type-strain genomes for metagenomic binning, comparative biology and taxonomic classification.</title>
        <authorList>
            <person name="Goeker M."/>
        </authorList>
    </citation>
    <scope>NUCLEOTIDE SEQUENCE [LARGE SCALE GENOMIC DNA]</scope>
    <source>
        <strain evidence="1 2">DSM 100397</strain>
    </source>
</reference>
<name>A0ABR6DRV4_9FLAO</name>
<protein>
    <submittedName>
        <fullName evidence="1">Uncharacterized protein</fullName>
    </submittedName>
</protein>
<comment type="caution">
    <text evidence="1">The sequence shown here is derived from an EMBL/GenBank/DDBJ whole genome shotgun (WGS) entry which is preliminary data.</text>
</comment>
<dbReference type="Proteomes" id="UP000555003">
    <property type="component" value="Unassembled WGS sequence"/>
</dbReference>